<evidence type="ECO:0000313" key="2">
    <source>
        <dbReference type="Proteomes" id="UP001230466"/>
    </source>
</evidence>
<reference evidence="1" key="1">
    <citation type="journal article" date="2023" name="Front. Microbiol.">
        <title>Phylogeography and host specificity of Pasteurellaceae pathogenic to sea-farmed fish in the north-east Atlantic.</title>
        <authorList>
            <person name="Gulla S."/>
            <person name="Colquhoun D.J."/>
            <person name="Olsen A.B."/>
            <person name="Spilsberg B."/>
            <person name="Lagesen K."/>
            <person name="Aakesson C.P."/>
            <person name="Strom S."/>
            <person name="Manji F."/>
            <person name="Birkbeck T.H."/>
            <person name="Nilsen H.K."/>
        </authorList>
    </citation>
    <scope>NUCLEOTIDE SEQUENCE</scope>
    <source>
        <strain evidence="1">VIB1234</strain>
    </source>
</reference>
<sequence>MALINERPLNVLHPECQEFLDNLGEFEPDELLLGYQKRWIADNSQLKIAEKSRRTGLTWAEAAINALTASTRKSDGGSDCFYIGTNKDMAREYIDAVAMWGKAFNYAASETQEEVFKDEDKDILAFVIYFASGFKVKALSSNPTNLRGMKGFVVIDESAFNEKLKETVNGAMALTMWGGKIRLISTHNGFDNLFNELIIDSRAGKKDYSIHTIDLDDACSEGLYKRICQVTKQKWTQEKENKWKQDLIKNSATEAGALEEYYCIPQNGSGQWLTRPMIEKNMSKETPVIALEKSDEFNLLDEKVRRAEIDDWCNETLRPVISKLNPDLKHYAGEDFARNGDLTVIPVGAEQPNLDLDVQFVVELRNIPFKQQEQIVLFILEHLPNFAGAAFDARGNGQYLSECAADRFGKWDEKTQYGLIDCVMLSEKWYRENTSPFKSALEDSTLINIPKTDDMLKDLRAFELVKGVPRIPDKRTTSTDGNKRHGDAGIALLLMHYAQRNISAKIVEYGYEAVTQKDNFFDDDGFKDRFIRGNL</sequence>
<gene>
    <name evidence="1" type="ORF">QJU78_05820</name>
</gene>
<dbReference type="Gene3D" id="3.40.50.300">
    <property type="entry name" value="P-loop containing nucleotide triphosphate hydrolases"/>
    <property type="match status" value="1"/>
</dbReference>
<name>A0AAW8CQH3_9PAST</name>
<dbReference type="PIRSF" id="PIRSF007056">
    <property type="entry name" value="UCP007056"/>
    <property type="match status" value="1"/>
</dbReference>
<dbReference type="InterPro" id="IPR012036">
    <property type="entry name" value="Phage_Mu_Gp28"/>
</dbReference>
<dbReference type="EMBL" id="JASAYJ010000010">
    <property type="protein sequence ID" value="MDP8187289.1"/>
    <property type="molecule type" value="Genomic_DNA"/>
</dbReference>
<dbReference type="AlphaFoldDB" id="A0AAW8CQH3"/>
<protein>
    <recommendedName>
        <fullName evidence="3">Mu-like prophage FluMu protein gp28</fullName>
    </recommendedName>
</protein>
<dbReference type="RefSeq" id="WP_211597935.1">
    <property type="nucleotide sequence ID" value="NZ_JAGRQI010000010.1"/>
</dbReference>
<dbReference type="Proteomes" id="UP001230466">
    <property type="component" value="Unassembled WGS sequence"/>
</dbReference>
<dbReference type="Gene3D" id="3.30.420.240">
    <property type="match status" value="1"/>
</dbReference>
<accession>A0AAW8CQH3</accession>
<evidence type="ECO:0008006" key="3">
    <source>
        <dbReference type="Google" id="ProtNLM"/>
    </source>
</evidence>
<organism evidence="1 2">
    <name type="scientific">Pasteurella atlantica</name>
    <dbReference type="NCBI Taxonomy" id="2827233"/>
    <lineage>
        <taxon>Bacteria</taxon>
        <taxon>Pseudomonadati</taxon>
        <taxon>Pseudomonadota</taxon>
        <taxon>Gammaproteobacteria</taxon>
        <taxon>Pasteurellales</taxon>
        <taxon>Pasteurellaceae</taxon>
        <taxon>Pasteurella</taxon>
    </lineage>
</organism>
<proteinExistence type="predicted"/>
<evidence type="ECO:0000313" key="1">
    <source>
        <dbReference type="EMBL" id="MDP8187289.1"/>
    </source>
</evidence>
<comment type="caution">
    <text evidence="1">The sequence shown here is derived from an EMBL/GenBank/DDBJ whole genome shotgun (WGS) entry which is preliminary data.</text>
</comment>
<dbReference type="InterPro" id="IPR027417">
    <property type="entry name" value="P-loop_NTPase"/>
</dbReference>